<dbReference type="AlphaFoldDB" id="A0A1X0QA15"/>
<evidence type="ECO:0000313" key="2">
    <source>
        <dbReference type="Proteomes" id="UP000192356"/>
    </source>
</evidence>
<reference evidence="1 2" key="1">
    <citation type="journal article" date="2017" name="Environ. Microbiol.">
        <title>Decay of the glycolytic pathway and adaptation to intranuclear parasitism within Enterocytozoonidae microsporidia.</title>
        <authorList>
            <person name="Wiredu Boakye D."/>
            <person name="Jaroenlak P."/>
            <person name="Prachumwat A."/>
            <person name="Williams T.A."/>
            <person name="Bateman K.S."/>
            <person name="Itsathitphaisarn O."/>
            <person name="Sritunyalucksana K."/>
            <person name="Paszkiewicz K.H."/>
            <person name="Moore K.A."/>
            <person name="Stentiford G.D."/>
            <person name="Williams B.A."/>
        </authorList>
    </citation>
    <scope>NUCLEOTIDE SEQUENCE [LARGE SCALE GENOMIC DNA]</scope>
    <source>
        <strain evidence="1 2">GB1</strain>
    </source>
</reference>
<protein>
    <submittedName>
        <fullName evidence="1">Uncharacterized protein</fullName>
    </submittedName>
</protein>
<sequence>MVEFKFYIGKHKLISIGVLNLKRNNDLNNGDSKYEIEKFNLEIYNEELNDYLKIWDQVHFCLRGKKEPLKYKKY</sequence>
<organism evidence="1 2">
    <name type="scientific">Hepatospora eriocheir</name>
    <dbReference type="NCBI Taxonomy" id="1081669"/>
    <lineage>
        <taxon>Eukaryota</taxon>
        <taxon>Fungi</taxon>
        <taxon>Fungi incertae sedis</taxon>
        <taxon>Microsporidia</taxon>
        <taxon>Hepatosporidae</taxon>
        <taxon>Hepatospora</taxon>
    </lineage>
</organism>
<gene>
    <name evidence="1" type="ORF">HERIO_1525</name>
</gene>
<comment type="caution">
    <text evidence="1">The sequence shown here is derived from an EMBL/GenBank/DDBJ whole genome shotgun (WGS) entry which is preliminary data.</text>
</comment>
<accession>A0A1X0QA15</accession>
<dbReference type="Proteomes" id="UP000192356">
    <property type="component" value="Unassembled WGS sequence"/>
</dbReference>
<evidence type="ECO:0000313" key="1">
    <source>
        <dbReference type="EMBL" id="ORD96555.1"/>
    </source>
</evidence>
<keyword evidence="2" id="KW-1185">Reference proteome</keyword>
<proteinExistence type="predicted"/>
<dbReference type="VEuPathDB" id="MicrosporidiaDB:HERIO_1525"/>
<dbReference type="EMBL" id="LVKB01000079">
    <property type="protein sequence ID" value="ORD96555.1"/>
    <property type="molecule type" value="Genomic_DNA"/>
</dbReference>
<name>A0A1X0QA15_9MICR</name>